<evidence type="ECO:0000256" key="7">
    <source>
        <dbReference type="SAM" id="Phobius"/>
    </source>
</evidence>
<dbReference type="EMBL" id="JAWDJX010000025">
    <property type="protein sequence ID" value="KAK3051511.1"/>
    <property type="molecule type" value="Genomic_DNA"/>
</dbReference>
<dbReference type="GO" id="GO:0016020">
    <property type="term" value="C:membrane"/>
    <property type="evidence" value="ECO:0007669"/>
    <property type="project" value="UniProtKB-SubCell"/>
</dbReference>
<sequence length="112" mass="12356">MAMTGSDIFKLILAVFIPPLGVFLERGCGADLLINILLTILGYIPGIIHAMYVHRHYLRFHAVQEKLTRCPDTSSSSTSRHTTKHGDGWMTSERARCNGETPAIPMLDFGGV</sequence>
<feature type="region of interest" description="Disordered" evidence="6">
    <location>
        <begin position="71"/>
        <end position="94"/>
    </location>
</feature>
<comment type="subcellular location">
    <subcellularLocation>
        <location evidence="1">Membrane</location>
    </subcellularLocation>
</comment>
<dbReference type="Proteomes" id="UP001271007">
    <property type="component" value="Unassembled WGS sequence"/>
</dbReference>
<feature type="transmembrane region" description="Helical" evidence="7">
    <location>
        <begin position="32"/>
        <end position="52"/>
    </location>
</feature>
<keyword evidence="4 7" id="KW-1133">Transmembrane helix</keyword>
<gene>
    <name evidence="8" type="primary">PMP3</name>
    <name evidence="8" type="ORF">LTR09_007166</name>
</gene>
<comment type="similarity">
    <text evidence="2">Belongs to the UPF0057 (PMP3) family.</text>
</comment>
<comment type="caution">
    <text evidence="8">The sequence shown here is derived from an EMBL/GenBank/DDBJ whole genome shotgun (WGS) entry which is preliminary data.</text>
</comment>
<dbReference type="Pfam" id="PF01679">
    <property type="entry name" value="Pmp3"/>
    <property type="match status" value="1"/>
</dbReference>
<evidence type="ECO:0000256" key="1">
    <source>
        <dbReference type="ARBA" id="ARBA00004370"/>
    </source>
</evidence>
<evidence type="ECO:0000256" key="2">
    <source>
        <dbReference type="ARBA" id="ARBA00009530"/>
    </source>
</evidence>
<keyword evidence="3 7" id="KW-0812">Transmembrane</keyword>
<dbReference type="PANTHER" id="PTHR21659">
    <property type="entry name" value="HYDROPHOBIC PROTEIN RCI2 LOW TEMPERATURE AND SALT RESPONSIVE PROTEIN LTI6 -RELATED"/>
    <property type="match status" value="1"/>
</dbReference>
<evidence type="ECO:0000256" key="3">
    <source>
        <dbReference type="ARBA" id="ARBA00022692"/>
    </source>
</evidence>
<evidence type="ECO:0000256" key="5">
    <source>
        <dbReference type="ARBA" id="ARBA00023136"/>
    </source>
</evidence>
<accession>A0AAJ0DKA2</accession>
<feature type="transmembrane region" description="Helical" evidence="7">
    <location>
        <begin position="7"/>
        <end position="26"/>
    </location>
</feature>
<proteinExistence type="inferred from homology"/>
<evidence type="ECO:0000256" key="6">
    <source>
        <dbReference type="SAM" id="MobiDB-lite"/>
    </source>
</evidence>
<evidence type="ECO:0000313" key="8">
    <source>
        <dbReference type="EMBL" id="KAK3051511.1"/>
    </source>
</evidence>
<dbReference type="InterPro" id="IPR000612">
    <property type="entry name" value="PMP3"/>
</dbReference>
<organism evidence="8 9">
    <name type="scientific">Extremus antarcticus</name>
    <dbReference type="NCBI Taxonomy" id="702011"/>
    <lineage>
        <taxon>Eukaryota</taxon>
        <taxon>Fungi</taxon>
        <taxon>Dikarya</taxon>
        <taxon>Ascomycota</taxon>
        <taxon>Pezizomycotina</taxon>
        <taxon>Dothideomycetes</taxon>
        <taxon>Dothideomycetidae</taxon>
        <taxon>Mycosphaerellales</taxon>
        <taxon>Extremaceae</taxon>
        <taxon>Extremus</taxon>
    </lineage>
</organism>
<protein>
    <submittedName>
        <fullName evidence="8">Plasma membrane proteolipid Pmp3</fullName>
    </submittedName>
</protein>
<dbReference type="AlphaFoldDB" id="A0AAJ0DKA2"/>
<keyword evidence="5 7" id="KW-0472">Membrane</keyword>
<keyword evidence="9" id="KW-1185">Reference proteome</keyword>
<dbReference type="PROSITE" id="PS01309">
    <property type="entry name" value="UPF0057"/>
    <property type="match status" value="1"/>
</dbReference>
<reference evidence="8" key="1">
    <citation type="submission" date="2023-04" db="EMBL/GenBank/DDBJ databases">
        <title>Black Yeasts Isolated from many extreme environments.</title>
        <authorList>
            <person name="Coleine C."/>
            <person name="Stajich J.E."/>
            <person name="Selbmann L."/>
        </authorList>
    </citation>
    <scope>NUCLEOTIDE SEQUENCE</scope>
    <source>
        <strain evidence="8">CCFEE 5312</strain>
    </source>
</reference>
<evidence type="ECO:0000313" key="9">
    <source>
        <dbReference type="Proteomes" id="UP001271007"/>
    </source>
</evidence>
<evidence type="ECO:0000256" key="4">
    <source>
        <dbReference type="ARBA" id="ARBA00022989"/>
    </source>
</evidence>
<dbReference type="PANTHER" id="PTHR21659:SF42">
    <property type="entry name" value="UPF0057 MEMBRANE PROTEIN ZK632.10-RELATED"/>
    <property type="match status" value="1"/>
</dbReference>
<name>A0AAJ0DKA2_9PEZI</name>